<proteinExistence type="predicted"/>
<evidence type="ECO:0000313" key="3">
    <source>
        <dbReference type="Proteomes" id="UP000267821"/>
    </source>
</evidence>
<feature type="region of interest" description="Disordered" evidence="1">
    <location>
        <begin position="373"/>
        <end position="431"/>
    </location>
</feature>
<name>A0A3N4M100_9PEZI</name>
<dbReference type="EMBL" id="ML121528">
    <property type="protein sequence ID" value="RPB28854.1"/>
    <property type="molecule type" value="Genomic_DNA"/>
</dbReference>
<feature type="region of interest" description="Disordered" evidence="1">
    <location>
        <begin position="106"/>
        <end position="163"/>
    </location>
</feature>
<reference evidence="2 3" key="1">
    <citation type="journal article" date="2018" name="Nat. Ecol. Evol.">
        <title>Pezizomycetes genomes reveal the molecular basis of ectomycorrhizal truffle lifestyle.</title>
        <authorList>
            <person name="Murat C."/>
            <person name="Payen T."/>
            <person name="Noel B."/>
            <person name="Kuo A."/>
            <person name="Morin E."/>
            <person name="Chen J."/>
            <person name="Kohler A."/>
            <person name="Krizsan K."/>
            <person name="Balestrini R."/>
            <person name="Da Silva C."/>
            <person name="Montanini B."/>
            <person name="Hainaut M."/>
            <person name="Levati E."/>
            <person name="Barry K.W."/>
            <person name="Belfiori B."/>
            <person name="Cichocki N."/>
            <person name="Clum A."/>
            <person name="Dockter R.B."/>
            <person name="Fauchery L."/>
            <person name="Guy J."/>
            <person name="Iotti M."/>
            <person name="Le Tacon F."/>
            <person name="Lindquist E.A."/>
            <person name="Lipzen A."/>
            <person name="Malagnac F."/>
            <person name="Mello A."/>
            <person name="Molinier V."/>
            <person name="Miyauchi S."/>
            <person name="Poulain J."/>
            <person name="Riccioni C."/>
            <person name="Rubini A."/>
            <person name="Sitrit Y."/>
            <person name="Splivallo R."/>
            <person name="Traeger S."/>
            <person name="Wang M."/>
            <person name="Zifcakova L."/>
            <person name="Wipf D."/>
            <person name="Zambonelli A."/>
            <person name="Paolocci F."/>
            <person name="Nowrousian M."/>
            <person name="Ottonello S."/>
            <person name="Baldrian P."/>
            <person name="Spatafora J.W."/>
            <person name="Henrissat B."/>
            <person name="Nagy L.G."/>
            <person name="Aury J.M."/>
            <person name="Wincker P."/>
            <person name="Grigoriev I.V."/>
            <person name="Bonfante P."/>
            <person name="Martin F.M."/>
        </authorList>
    </citation>
    <scope>NUCLEOTIDE SEQUENCE [LARGE SCALE GENOMIC DNA]</scope>
    <source>
        <strain evidence="2 3">ATCC MYA-4762</strain>
    </source>
</reference>
<feature type="region of interest" description="Disordered" evidence="1">
    <location>
        <begin position="226"/>
        <end position="264"/>
    </location>
</feature>
<dbReference type="Proteomes" id="UP000267821">
    <property type="component" value="Unassembled WGS sequence"/>
</dbReference>
<feature type="compositionally biased region" description="Polar residues" evidence="1">
    <location>
        <begin position="133"/>
        <end position="146"/>
    </location>
</feature>
<organism evidence="2 3">
    <name type="scientific">Terfezia boudieri ATCC MYA-4762</name>
    <dbReference type="NCBI Taxonomy" id="1051890"/>
    <lineage>
        <taxon>Eukaryota</taxon>
        <taxon>Fungi</taxon>
        <taxon>Dikarya</taxon>
        <taxon>Ascomycota</taxon>
        <taxon>Pezizomycotina</taxon>
        <taxon>Pezizomycetes</taxon>
        <taxon>Pezizales</taxon>
        <taxon>Pezizaceae</taxon>
        <taxon>Terfezia</taxon>
    </lineage>
</organism>
<dbReference type="OrthoDB" id="5341904at2759"/>
<keyword evidence="3" id="KW-1185">Reference proteome</keyword>
<gene>
    <name evidence="2" type="ORF">L211DRAFT_844915</name>
</gene>
<feature type="compositionally biased region" description="Basic and acidic residues" evidence="1">
    <location>
        <begin position="8"/>
        <end position="22"/>
    </location>
</feature>
<protein>
    <submittedName>
        <fullName evidence="2">Uncharacterized protein</fullName>
    </submittedName>
</protein>
<sequence length="544" mass="59928">MGNTHSVSRVDRQDTKRPEYGRRKLSKPRVGNYSGRRGLSYFPPPSAVTVGRVLNAKNEAVQEISSAAPWQQAIWGDTSIPDLENETCTLKSWGPHRRHHSLYYSRHPLSHTRNQSPDLAGSYRGTSRPHSRYGSTRNSKLTSQSRPEPEATDLLQSHPPPSVMHRRSQIFAAPPATKTRQQPTFTLEGGVPAPQQLALELAGRAQTPTGYSVLGGFKRGSLRIVNTTASPSPPQDARPRRHNTSPAHGNTSTHSLRTVTPTPQLTVTPGDNGGYFGNYGILTVLNPTLNGSPTLGEAFQLRALTPASFETAPEEIYHSDQSSEGHTPPIIDLLKPQCTSTFLDNKLMPSEVQKTGQELDSLANYTLTQSSAHERHSSFTSHKIAGTPDNSPILRSASSCSSIYSDPLETKDTQRSSARRPSVKTGTDSGYCSAGSIKSCQSWSATVDNGDFHTACTTPSTELDKRISENNPEPEIKREQPDSENQCLQVIQQNEVPLRSTDKYRIRASLEGPIYEDTVLYDRAPRPSLQMSLRRQAYSRSRPR</sequence>
<feature type="compositionally biased region" description="Basic and acidic residues" evidence="1">
    <location>
        <begin position="462"/>
        <end position="481"/>
    </location>
</feature>
<feature type="region of interest" description="Disordered" evidence="1">
    <location>
        <begin position="1"/>
        <end position="45"/>
    </location>
</feature>
<dbReference type="InParanoid" id="A0A3N4M100"/>
<dbReference type="STRING" id="1051890.A0A3N4M100"/>
<evidence type="ECO:0000256" key="1">
    <source>
        <dbReference type="SAM" id="MobiDB-lite"/>
    </source>
</evidence>
<feature type="compositionally biased region" description="Polar residues" evidence="1">
    <location>
        <begin position="244"/>
        <end position="257"/>
    </location>
</feature>
<evidence type="ECO:0000313" key="2">
    <source>
        <dbReference type="EMBL" id="RPB28854.1"/>
    </source>
</evidence>
<feature type="region of interest" description="Disordered" evidence="1">
    <location>
        <begin position="523"/>
        <end position="544"/>
    </location>
</feature>
<dbReference type="AlphaFoldDB" id="A0A3N4M100"/>
<feature type="region of interest" description="Disordered" evidence="1">
    <location>
        <begin position="461"/>
        <end position="485"/>
    </location>
</feature>
<accession>A0A3N4M100</accession>